<feature type="region of interest" description="Disordered" evidence="1">
    <location>
        <begin position="353"/>
        <end position="376"/>
    </location>
</feature>
<dbReference type="EMBL" id="CP093428">
    <property type="protein sequence ID" value="WGK90480.1"/>
    <property type="molecule type" value="Genomic_DNA"/>
</dbReference>
<keyword evidence="5" id="KW-1185">Reference proteome</keyword>
<dbReference type="InterPro" id="IPR054388">
    <property type="entry name" value="Tle1-like_C"/>
</dbReference>
<dbReference type="RefSeq" id="WP_225609912.1">
    <property type="nucleotide sequence ID" value="NZ_CP093428.1"/>
</dbReference>
<evidence type="ECO:0000313" key="5">
    <source>
        <dbReference type="Proteomes" id="UP001243713"/>
    </source>
</evidence>
<reference evidence="4 5" key="1">
    <citation type="submission" date="2022-03" db="EMBL/GenBank/DDBJ databases">
        <title>Plant growth promoting endophytes with ACC deaminase activity.</title>
        <authorList>
            <person name="Charles T."/>
            <person name="Van Dyk A."/>
            <person name="Cheng J."/>
            <person name="Heil J."/>
        </authorList>
    </citation>
    <scope>NUCLEOTIDE SEQUENCE [LARGE SCALE GENOMIC DNA]</scope>
    <source>
        <strain evidence="4 5">8R6</strain>
    </source>
</reference>
<gene>
    <name evidence="4" type="ORF">MOQ58_28915</name>
</gene>
<sequence>MFESLMGPDAPSPDSALVAPSFPLARRLPNDPGQLTKNIQLQKKDERAFGSQQRKLIQAKGGADSGTPCCKTLHITLAFDGTNNNDQADGASTPNSRSNIARLFHASLGALPDMVREGFVKYYCPGVGTVFPDVEEFVPDNSGLVGASGGENRINWALTRLLDALKQSVGDGRLPIDITKRMLKDMATNGYANTFGLGLFESGEKKRETTLRKPIQDLQDKLKKRDDSGEKPHILAMRLYVYGFSRGAAEARTFVNWLQTLVRCENENGAVEYRFAGLPISINFLGVFDTVAAVGLADSVPFAAGHMDWADGTMRLPDEAESLSQSTALPDDCTYLKRCVHLVSGHEQRASFPLDSIRRRPKSADGSRDKSKASSYRQGTVEYIYPGVHSDVGGGYSPNDQGKATAGSDHVLSQIALQHMYAEAFMAGAPLLVPGPAVQEGVHDQWRMMATELEGEFLISETLIKRFNAWQAQGQSGPLEDMMKREHALITGWRIDRYAGGVEKQSFFKNAAPDMPQAKIDAWEDLEKRHNAETTAAAQGKPAPTYTEEQEKEHQLNIQIVGKDKYENARWEKVFEPPLDHRQLLGAAAEFRHDYRREWGLVGDGHTSVAVIDMLLGGTVYLINEEDEAEEYAYLYKEGTARYEKMFSSPNKPRTGQEDLVALFDDQVHDSRAWFMNTSGIVPREPFTDYFRIRLVHFDNESNKQLSLLATAGRVIGLGIAVASVGLSIKKKDPRMLLGLFLPSLALPVLSGKVGVGISELPQISAFDPLTGIALPMLDSLDSLRTFTKEPGDLVAKVAALPPLKPLTEATANTPALQKILVAHQALEAVEAARKKDVGALAGMLANSANEEDKPGGWLDLVADQASNLKSSEKNV</sequence>
<dbReference type="Pfam" id="PF09994">
    <property type="entry name" value="T6SS_Tle1-like_cat"/>
    <property type="match status" value="1"/>
</dbReference>
<dbReference type="PANTHER" id="PTHR33840:SF1">
    <property type="entry name" value="TLE1 PHOSPHOLIPASE DOMAIN-CONTAINING PROTEIN"/>
    <property type="match status" value="1"/>
</dbReference>
<dbReference type="Pfam" id="PF22137">
    <property type="entry name" value="T6SS_Tle1-like_C"/>
    <property type="match status" value="1"/>
</dbReference>
<feature type="domain" description="T6SS Phospholipase effector Tle1-like catalytic" evidence="2">
    <location>
        <begin position="275"/>
        <end position="423"/>
    </location>
</feature>
<dbReference type="Proteomes" id="UP001243713">
    <property type="component" value="Chromosome"/>
</dbReference>
<evidence type="ECO:0000259" key="2">
    <source>
        <dbReference type="Pfam" id="PF09994"/>
    </source>
</evidence>
<proteinExistence type="predicted"/>
<dbReference type="InterPro" id="IPR018712">
    <property type="entry name" value="Tle1-like_cat"/>
</dbReference>
<evidence type="ECO:0000256" key="1">
    <source>
        <dbReference type="SAM" id="MobiDB-lite"/>
    </source>
</evidence>
<name>A0ABY8MSZ9_9PSED</name>
<dbReference type="PANTHER" id="PTHR33840">
    <property type="match status" value="1"/>
</dbReference>
<organism evidence="4 5">
    <name type="scientific">Pseudomonas migulae</name>
    <dbReference type="NCBI Taxonomy" id="78543"/>
    <lineage>
        <taxon>Bacteria</taxon>
        <taxon>Pseudomonadati</taxon>
        <taxon>Pseudomonadota</taxon>
        <taxon>Gammaproteobacteria</taxon>
        <taxon>Pseudomonadales</taxon>
        <taxon>Pseudomonadaceae</taxon>
        <taxon>Pseudomonas</taxon>
    </lineage>
</organism>
<feature type="region of interest" description="Disordered" evidence="1">
    <location>
        <begin position="533"/>
        <end position="554"/>
    </location>
</feature>
<feature type="domain" description="T6SS Phospholipase effector Tle1-like C-terminal" evidence="3">
    <location>
        <begin position="463"/>
        <end position="817"/>
    </location>
</feature>
<feature type="compositionally biased region" description="Basic and acidic residues" evidence="1">
    <location>
        <begin position="356"/>
        <end position="372"/>
    </location>
</feature>
<protein>
    <submittedName>
        <fullName evidence="4">DUF2235 domain-containing protein</fullName>
    </submittedName>
</protein>
<evidence type="ECO:0000259" key="3">
    <source>
        <dbReference type="Pfam" id="PF22137"/>
    </source>
</evidence>
<evidence type="ECO:0000313" key="4">
    <source>
        <dbReference type="EMBL" id="WGK90480.1"/>
    </source>
</evidence>
<accession>A0ABY8MSZ9</accession>